<evidence type="ECO:0000313" key="3">
    <source>
        <dbReference type="EMBL" id="OAA65197.1"/>
    </source>
</evidence>
<dbReference type="Pfam" id="PF03446">
    <property type="entry name" value="NAD_binding_2"/>
    <property type="match status" value="1"/>
</dbReference>
<evidence type="ECO:0000259" key="1">
    <source>
        <dbReference type="Pfam" id="PF03446"/>
    </source>
</evidence>
<name>A0A167XNR1_9HYPO</name>
<dbReference type="STRING" id="1081102.A0A167XNR1"/>
<dbReference type="InterPro" id="IPR006115">
    <property type="entry name" value="6PGDH_NADP-bd"/>
</dbReference>
<dbReference type="EMBL" id="AZHD01000003">
    <property type="protein sequence ID" value="OAA65197.1"/>
    <property type="molecule type" value="Genomic_DNA"/>
</dbReference>
<dbReference type="Pfam" id="PF14833">
    <property type="entry name" value="NAD_binding_11"/>
    <property type="match status" value="2"/>
</dbReference>
<dbReference type="InterPro" id="IPR008927">
    <property type="entry name" value="6-PGluconate_DH-like_C_sf"/>
</dbReference>
<dbReference type="Proteomes" id="UP000076874">
    <property type="component" value="Unassembled WGS sequence"/>
</dbReference>
<evidence type="ECO:0000259" key="2">
    <source>
        <dbReference type="Pfam" id="PF14833"/>
    </source>
</evidence>
<feature type="domain" description="6-phosphogluconate dehydrogenase NADP-binding" evidence="1">
    <location>
        <begin position="7"/>
        <end position="156"/>
    </location>
</feature>
<dbReference type="SUPFAM" id="SSF48179">
    <property type="entry name" value="6-phosphogluconate dehydrogenase C-terminal domain-like"/>
    <property type="match status" value="2"/>
</dbReference>
<dbReference type="Gene3D" id="1.10.1040.10">
    <property type="entry name" value="N-(1-d-carboxylethyl)-l-norvaline Dehydrogenase, domain 2"/>
    <property type="match status" value="2"/>
</dbReference>
<dbReference type="SUPFAM" id="SSF51735">
    <property type="entry name" value="NAD(P)-binding Rossmann-fold domains"/>
    <property type="match status" value="1"/>
</dbReference>
<dbReference type="AlphaFoldDB" id="A0A167XNR1"/>
<dbReference type="Gene3D" id="3.40.50.720">
    <property type="entry name" value="NAD(P)-binding Rossmann-like Domain"/>
    <property type="match status" value="1"/>
</dbReference>
<gene>
    <name evidence="3" type="ORF">SPI_01984</name>
</gene>
<organism evidence="3 4">
    <name type="scientific">Niveomyces insectorum RCEF 264</name>
    <dbReference type="NCBI Taxonomy" id="1081102"/>
    <lineage>
        <taxon>Eukaryota</taxon>
        <taxon>Fungi</taxon>
        <taxon>Dikarya</taxon>
        <taxon>Ascomycota</taxon>
        <taxon>Pezizomycotina</taxon>
        <taxon>Sordariomycetes</taxon>
        <taxon>Hypocreomycetidae</taxon>
        <taxon>Hypocreales</taxon>
        <taxon>Cordycipitaceae</taxon>
        <taxon>Niveomyces</taxon>
    </lineage>
</organism>
<dbReference type="OrthoDB" id="48988at2759"/>
<dbReference type="InterPro" id="IPR036291">
    <property type="entry name" value="NAD(P)-bd_dom_sf"/>
</dbReference>
<evidence type="ECO:0000313" key="4">
    <source>
        <dbReference type="Proteomes" id="UP000076874"/>
    </source>
</evidence>
<feature type="domain" description="3-hydroxyisobutyrate dehydrogenase-like NAD-binding" evidence="2">
    <location>
        <begin position="184"/>
        <end position="305"/>
    </location>
</feature>
<feature type="domain" description="3-hydroxyisobutyrate dehydrogenase-like NAD-binding" evidence="2">
    <location>
        <begin position="331"/>
        <end position="445"/>
    </location>
</feature>
<dbReference type="PANTHER" id="PTHR43060:SF17">
    <property type="entry name" value="L-THREONATE DEHYDROGENASE"/>
    <property type="match status" value="1"/>
</dbReference>
<dbReference type="GO" id="GO:0051287">
    <property type="term" value="F:NAD binding"/>
    <property type="evidence" value="ECO:0007669"/>
    <property type="project" value="InterPro"/>
</dbReference>
<sequence>MAAKPEVAFIGLGAMGFGMATQLLKQGFDVTGFDVWAPTLERFVAAGGKSAATPAAAVAGRPVCVCMVATGAQAQAVLVDGPDAAAAAMPPNAALLLCSTVPCGYVQALARELADPAGAVRRPDILLVDCPVSGGTGRAADGTLSLMIGTGPDAAAHPSSAVADVILAALADPTRLYRLNGGIGAGSNAKMVHQVLAVAHIVGGPEAMGFAVRLGLPANEDTLNALLASPGGAWMLGQRGPRIITNFLPLSSAIAIATKDAGIITGEARRTGFVAPLSNVVENAYFNAIARGYGPDDDSSLLRLYTTGLEYAPPLPSALANLPAKDRLQFVVNLLQGIHLITAAESLAFAKHVGLDLDQMLDLFVNAAGGTAMLTAHGASIVAALRNGKAASGWAAESTADGTLESIVAGLEASLDVAQQIKAPLYLGTQAYNLGQLALRSIGKQFPATAAGSIIKLWA</sequence>
<proteinExistence type="predicted"/>
<comment type="caution">
    <text evidence="3">The sequence shown here is derived from an EMBL/GenBank/DDBJ whole genome shotgun (WGS) entry which is preliminary data.</text>
</comment>
<protein>
    <submittedName>
        <fullName evidence="3">3-hydroxyacid dehydrogenase/reductase</fullName>
    </submittedName>
</protein>
<reference evidence="3 4" key="1">
    <citation type="journal article" date="2016" name="Genome Biol. Evol.">
        <title>Divergent and convergent evolution of fungal pathogenicity.</title>
        <authorList>
            <person name="Shang Y."/>
            <person name="Xiao G."/>
            <person name="Zheng P."/>
            <person name="Cen K."/>
            <person name="Zhan S."/>
            <person name="Wang C."/>
        </authorList>
    </citation>
    <scope>NUCLEOTIDE SEQUENCE [LARGE SCALE GENOMIC DNA]</scope>
    <source>
        <strain evidence="3 4">RCEF 264</strain>
    </source>
</reference>
<dbReference type="InterPro" id="IPR013328">
    <property type="entry name" value="6PGD_dom2"/>
</dbReference>
<dbReference type="GO" id="GO:0050661">
    <property type="term" value="F:NADP binding"/>
    <property type="evidence" value="ECO:0007669"/>
    <property type="project" value="InterPro"/>
</dbReference>
<accession>A0A167XNR1</accession>
<keyword evidence="4" id="KW-1185">Reference proteome</keyword>
<dbReference type="InterPro" id="IPR029154">
    <property type="entry name" value="HIBADH-like_NADP-bd"/>
</dbReference>
<dbReference type="PANTHER" id="PTHR43060">
    <property type="entry name" value="3-HYDROXYISOBUTYRATE DEHYDROGENASE-LIKE 1, MITOCHONDRIAL-RELATED"/>
    <property type="match status" value="1"/>
</dbReference>